<dbReference type="EMBL" id="CM056744">
    <property type="protein sequence ID" value="KAJ8667139.1"/>
    <property type="molecule type" value="Genomic_DNA"/>
</dbReference>
<protein>
    <submittedName>
        <fullName evidence="1">Uncharacterized protein</fullName>
    </submittedName>
</protein>
<name>A0ACC2N7X1_9HYME</name>
<sequence>MSVEDKIRHYQKSIDKSISDNKRLMHCIHVLSKLPVTVAHLETTGIGRTVNSLRKIEDGVGDAAKELVANWKQMVEANNDTSEEEDEACVPDAPDSYESLEYDSEPEKSVRHRTLNNESSHPPQPQALRVPLPQSPPEMIIDTDDLQRSLEQSSNHSGAGTCDIEEEENEMLENHKVVISRDGRKKSAQSSKRSPSKDTRSKYDSVEKSSGKSRHSHTNEKKEASKSRKDEKKLDKNKSHEQSHQEKIRSTDKKRKLEHSSLMGETTKKRKDSKAACDDIDDLGGFENEEVGEGSDERERGNISEEEEDYKETKSDVESSQGHESSDNETESKSDRISKTKMKSRDVSEKSKNEKHSNSASDESSKKEKRKSEKHHSKESYSKSSKSHSSSSSKDRSHKKDESKHSKEKDSEPSKISKGEKDESSRDKVSSKESKDHKEKKKHGEHSSEKKSKSKKSKNREGGIDCNSGTSFADALGMCVMPPPSKKKKDNPSTSLQKPGKSEQPNSSRMSNQFTISSSKSPGDRVKDESLDSSESLHLLSPSMKLEPLDRIEDEVDLASTLPEPSPHYKPLPHINHAQRKMDEDVMLSQVLHVKNQRTKVYSGNKSGWSTVPSLSEMCTQILIENIDALEYTGGVPYYILKPVLERATPDQLITLEHFNPYLIEESDSLWQFHCNKDFRSKQREEMESWREMYMRCYEEREAKLKALTNNIKQSIDKSIPVRSTKLAYVDNYVKPPRSVLRKQAKYGTSNHTAPSDAKKKLIAAASGLGSSSNGSTSERISVPPPPLAGRMRQSSSMVKKVKAPLMAKALQAIKGRYKR</sequence>
<evidence type="ECO:0000313" key="2">
    <source>
        <dbReference type="Proteomes" id="UP001239111"/>
    </source>
</evidence>
<keyword evidence="2" id="KW-1185">Reference proteome</keyword>
<dbReference type="Proteomes" id="UP001239111">
    <property type="component" value="Chromosome 4"/>
</dbReference>
<gene>
    <name evidence="1" type="ORF">QAD02_008801</name>
</gene>
<evidence type="ECO:0000313" key="1">
    <source>
        <dbReference type="EMBL" id="KAJ8667139.1"/>
    </source>
</evidence>
<comment type="caution">
    <text evidence="1">The sequence shown here is derived from an EMBL/GenBank/DDBJ whole genome shotgun (WGS) entry which is preliminary data.</text>
</comment>
<proteinExistence type="predicted"/>
<accession>A0ACC2N7X1</accession>
<reference evidence="1" key="1">
    <citation type="submission" date="2023-04" db="EMBL/GenBank/DDBJ databases">
        <title>A chromosome-level genome assembly of the parasitoid wasp Eretmocerus hayati.</title>
        <authorList>
            <person name="Zhong Y."/>
            <person name="Liu S."/>
            <person name="Liu Y."/>
        </authorList>
    </citation>
    <scope>NUCLEOTIDE SEQUENCE</scope>
    <source>
        <strain evidence="1">ZJU_SS_LIU_2023</strain>
    </source>
</reference>
<organism evidence="1 2">
    <name type="scientific">Eretmocerus hayati</name>
    <dbReference type="NCBI Taxonomy" id="131215"/>
    <lineage>
        <taxon>Eukaryota</taxon>
        <taxon>Metazoa</taxon>
        <taxon>Ecdysozoa</taxon>
        <taxon>Arthropoda</taxon>
        <taxon>Hexapoda</taxon>
        <taxon>Insecta</taxon>
        <taxon>Pterygota</taxon>
        <taxon>Neoptera</taxon>
        <taxon>Endopterygota</taxon>
        <taxon>Hymenoptera</taxon>
        <taxon>Apocrita</taxon>
        <taxon>Proctotrupomorpha</taxon>
        <taxon>Chalcidoidea</taxon>
        <taxon>Aphelinidae</taxon>
        <taxon>Aphelininae</taxon>
        <taxon>Eretmocerus</taxon>
    </lineage>
</organism>